<keyword evidence="3" id="KW-0496">Mitochondrion</keyword>
<dbReference type="SMART" id="SM00584">
    <property type="entry name" value="TLDc"/>
    <property type="match status" value="1"/>
</dbReference>
<comment type="subcellular location">
    <subcellularLocation>
        <location evidence="1">Mitochondrion</location>
    </subcellularLocation>
</comment>
<evidence type="ECO:0000256" key="2">
    <source>
        <dbReference type="ARBA" id="ARBA00009540"/>
    </source>
</evidence>
<organism evidence="6 7">
    <name type="scientific">Thraustotheca clavata</name>
    <dbReference type="NCBI Taxonomy" id="74557"/>
    <lineage>
        <taxon>Eukaryota</taxon>
        <taxon>Sar</taxon>
        <taxon>Stramenopiles</taxon>
        <taxon>Oomycota</taxon>
        <taxon>Saprolegniomycetes</taxon>
        <taxon>Saprolegniales</taxon>
        <taxon>Achlyaceae</taxon>
        <taxon>Thraustotheca</taxon>
    </lineage>
</organism>
<evidence type="ECO:0000259" key="5">
    <source>
        <dbReference type="PROSITE" id="PS51886"/>
    </source>
</evidence>
<dbReference type="OrthoDB" id="26679at2759"/>
<name>A0A1W0A356_9STRA</name>
<dbReference type="Proteomes" id="UP000243217">
    <property type="component" value="Unassembled WGS sequence"/>
</dbReference>
<dbReference type="GO" id="GO:0005739">
    <property type="term" value="C:mitochondrion"/>
    <property type="evidence" value="ECO:0007669"/>
    <property type="project" value="UniProtKB-SubCell"/>
</dbReference>
<dbReference type="PANTHER" id="PTHR23354:SF62">
    <property type="entry name" value="MUSTARD, ISOFORM V"/>
    <property type="match status" value="1"/>
</dbReference>
<evidence type="ECO:0000256" key="1">
    <source>
        <dbReference type="ARBA" id="ARBA00004173"/>
    </source>
</evidence>
<dbReference type="Pfam" id="PF07534">
    <property type="entry name" value="TLD"/>
    <property type="match status" value="1"/>
</dbReference>
<accession>A0A1W0A356</accession>
<dbReference type="SUPFAM" id="SSF50156">
    <property type="entry name" value="PDZ domain-like"/>
    <property type="match status" value="1"/>
</dbReference>
<dbReference type="InterPro" id="IPR036034">
    <property type="entry name" value="PDZ_sf"/>
</dbReference>
<evidence type="ECO:0000313" key="7">
    <source>
        <dbReference type="Proteomes" id="UP000243217"/>
    </source>
</evidence>
<dbReference type="PANTHER" id="PTHR23354">
    <property type="entry name" value="NUCLEOLAR PROTEIN 7/ESTROGEN RECEPTOR COACTIVATOR-RELATED"/>
    <property type="match status" value="1"/>
</dbReference>
<comment type="caution">
    <text evidence="6">The sequence shown here is derived from an EMBL/GenBank/DDBJ whole genome shotgun (WGS) entry which is preliminary data.</text>
</comment>
<gene>
    <name evidence="6" type="ORF">THRCLA_03093</name>
</gene>
<reference evidence="6 7" key="1">
    <citation type="journal article" date="2014" name="Genome Biol. Evol.">
        <title>The secreted proteins of Achlya hypogyna and Thraustotheca clavata identify the ancestral oomycete secretome and reveal gene acquisitions by horizontal gene transfer.</title>
        <authorList>
            <person name="Misner I."/>
            <person name="Blouin N."/>
            <person name="Leonard G."/>
            <person name="Richards T.A."/>
            <person name="Lane C.E."/>
        </authorList>
    </citation>
    <scope>NUCLEOTIDE SEQUENCE [LARGE SCALE GENOMIC DNA]</scope>
    <source>
        <strain evidence="6 7">ATCC 34112</strain>
    </source>
</reference>
<dbReference type="STRING" id="74557.A0A1W0A356"/>
<sequence>MELIASHGRQLFHSALFGSPTNSDSSSPLMSPATPRLPSEITLTFTTKPLGIGLVPSTQLYGTWEVSFVPPTAEGLEKGDVLMAVNDDRSVTELSNEAFRKLLVKTKCPLTITFRKPKLYGHCDSHSTSTALFPQSYEYNGIYGREHKAWNTRVSAHQWRLVMARDTSDVDLPTDRNSLGEITITFNTKPLNLALAPSTRIYGTVEILDPEEHYPILRAGDVLLDINGEPCTTWSIDRLDRFIQNTEAPISMTFRSPELYHAYLAAIAASPKPVASKSTVHAMFPPSKEYKKNEKILSPVRAEIHDVNHWQQEAELLNQNEWLQRFQRSAILKVKQVQYLTQALPYHLRDAEWKLLYSTQIHGFSLLQLYALVANRGPTICVIKDTSDRVFGAFSSCSIQRTKKVYGNGRTFVFSCAKGKKPRVFSWSGIDESFMYNTTECLFWGGGAKGIALCLKIEEERGFSQPCLTFNSPQLSGADEMFKLWAVEIWGFKGMKL</sequence>
<keyword evidence="7" id="KW-1185">Reference proteome</keyword>
<evidence type="ECO:0000313" key="6">
    <source>
        <dbReference type="EMBL" id="OQS04697.1"/>
    </source>
</evidence>
<comment type="similarity">
    <text evidence="2">Belongs to the OXR1 family.</text>
</comment>
<dbReference type="AlphaFoldDB" id="A0A1W0A356"/>
<dbReference type="EMBL" id="JNBS01000570">
    <property type="protein sequence ID" value="OQS04697.1"/>
    <property type="molecule type" value="Genomic_DNA"/>
</dbReference>
<dbReference type="PROSITE" id="PS51886">
    <property type="entry name" value="TLDC"/>
    <property type="match status" value="1"/>
</dbReference>
<evidence type="ECO:0000256" key="3">
    <source>
        <dbReference type="ARBA" id="ARBA00023128"/>
    </source>
</evidence>
<evidence type="ECO:0000256" key="4">
    <source>
        <dbReference type="ARBA" id="ARBA00040604"/>
    </source>
</evidence>
<proteinExistence type="inferred from homology"/>
<feature type="domain" description="TLDc" evidence="5">
    <location>
        <begin position="330"/>
        <end position="493"/>
    </location>
</feature>
<protein>
    <recommendedName>
        <fullName evidence="4">Oxidation resistance protein 1</fullName>
    </recommendedName>
</protein>
<dbReference type="InterPro" id="IPR006571">
    <property type="entry name" value="TLDc_dom"/>
</dbReference>